<dbReference type="EnsemblPlants" id="PGSC0003DMT400036125">
    <property type="protein sequence ID" value="PGSC0003DMT400036125"/>
    <property type="gene ID" value="PGSC0003DMG402013914"/>
</dbReference>
<accession>M1B3B3</accession>
<dbReference type="Proteomes" id="UP000011115">
    <property type="component" value="Unassembled WGS sequence"/>
</dbReference>
<reference evidence="1" key="2">
    <citation type="submission" date="2015-06" db="UniProtKB">
        <authorList>
            <consortium name="EnsemblPlants"/>
        </authorList>
    </citation>
    <scope>IDENTIFICATION</scope>
    <source>
        <strain evidence="1">DM1-3 516 R44</strain>
    </source>
</reference>
<organism evidence="1 2">
    <name type="scientific">Solanum tuberosum</name>
    <name type="common">Potato</name>
    <dbReference type="NCBI Taxonomy" id="4113"/>
    <lineage>
        <taxon>Eukaryota</taxon>
        <taxon>Viridiplantae</taxon>
        <taxon>Streptophyta</taxon>
        <taxon>Embryophyta</taxon>
        <taxon>Tracheophyta</taxon>
        <taxon>Spermatophyta</taxon>
        <taxon>Magnoliopsida</taxon>
        <taxon>eudicotyledons</taxon>
        <taxon>Gunneridae</taxon>
        <taxon>Pentapetalae</taxon>
        <taxon>asterids</taxon>
        <taxon>lamiids</taxon>
        <taxon>Solanales</taxon>
        <taxon>Solanaceae</taxon>
        <taxon>Solanoideae</taxon>
        <taxon>Solaneae</taxon>
        <taxon>Solanum</taxon>
    </lineage>
</organism>
<dbReference type="PaxDb" id="4113-PGSC0003DMT400036125"/>
<name>M1B3B3_SOLTU</name>
<dbReference type="InParanoid" id="M1B3B3"/>
<dbReference type="AlphaFoldDB" id="M1B3B3"/>
<reference evidence="2" key="1">
    <citation type="journal article" date="2011" name="Nature">
        <title>Genome sequence and analysis of the tuber crop potato.</title>
        <authorList>
            <consortium name="The Potato Genome Sequencing Consortium"/>
        </authorList>
    </citation>
    <scope>NUCLEOTIDE SEQUENCE [LARGE SCALE GENOMIC DNA]</scope>
    <source>
        <strain evidence="2">cv. DM1-3 516 R44</strain>
    </source>
</reference>
<protein>
    <submittedName>
        <fullName evidence="1">Uncharacterized protein</fullName>
    </submittedName>
</protein>
<proteinExistence type="predicted"/>
<evidence type="ECO:0000313" key="2">
    <source>
        <dbReference type="Proteomes" id="UP000011115"/>
    </source>
</evidence>
<dbReference type="HOGENOM" id="CLU_2311117_0_0_1"/>
<dbReference type="Gramene" id="PGSC0003DMT400036125">
    <property type="protein sequence ID" value="PGSC0003DMT400036125"/>
    <property type="gene ID" value="PGSC0003DMG402013914"/>
</dbReference>
<evidence type="ECO:0000313" key="1">
    <source>
        <dbReference type="EnsemblPlants" id="PGSC0003DMT400036125"/>
    </source>
</evidence>
<sequence length="100" mass="11230">MEGGISHLPLLDPSMRAAPLAPSEWRKRLEAVNNTNNSSHGNFNPSFILLDVRNGNHREEEKRCDVLQIVTGNRCPVPRVVIRNSCSVTIRVFGNKRVLL</sequence>
<keyword evidence="2" id="KW-1185">Reference proteome</keyword>